<reference evidence="3 4" key="1">
    <citation type="submission" date="2020-05" db="EMBL/GenBank/DDBJ databases">
        <title>Aquirufa sp. strain 15G-AUS-rot a new Aquirufa species.</title>
        <authorList>
            <person name="Pitt A."/>
            <person name="Hahn M.W."/>
        </authorList>
    </citation>
    <scope>NUCLEOTIDE SEQUENCE [LARGE SCALE GENOMIC DNA]</scope>
    <source>
        <strain evidence="3 4">15G-AUS-rot</strain>
    </source>
</reference>
<dbReference type="PANTHER" id="PTHR43279">
    <property type="entry name" value="CATECHOL-2,3-DIOXYGENASE"/>
    <property type="match status" value="1"/>
</dbReference>
<dbReference type="PANTHER" id="PTHR43279:SF1">
    <property type="entry name" value="CATECHOL-2,3-DIOXYGENASE"/>
    <property type="match status" value="1"/>
</dbReference>
<dbReference type="EMBL" id="CP054056">
    <property type="protein sequence ID" value="QKJ25970.1"/>
    <property type="molecule type" value="Genomic_DNA"/>
</dbReference>
<dbReference type="GO" id="GO:0046872">
    <property type="term" value="F:metal ion binding"/>
    <property type="evidence" value="ECO:0007669"/>
    <property type="project" value="UniProtKB-KW"/>
</dbReference>
<dbReference type="InterPro" id="IPR018146">
    <property type="entry name" value="Glyoxalase_1_CS"/>
</dbReference>
<sequence length="269" mass="29080">MGAVSLRVANVEATLDFYTRGVGLEVLESLPGGYVLGHGPQASIVLEHQPSLKHASSGEAGLFHTALLFATRADLALAVSNVANNFPRAFTGSANHLVSEAFYFNDPEQNGVELYFDLPRSEWVYESGQLQMATLPLDPNRFLAENLSMEASSASSVGHVHLSVGDIAQANNFYVGVLGFETTVNWANTALFVSAGGYHHHMAMNIWRSRGAGVRQQVLGLGDLTLKLGNEEALIALKDRAKFHSWSFQDDGAGLKLNDPWGNRVIVQA</sequence>
<organism evidence="3 4">
    <name type="scientific">Aquiluna borgnonia</name>
    <dbReference type="NCBI Taxonomy" id="2499157"/>
    <lineage>
        <taxon>Bacteria</taxon>
        <taxon>Bacillati</taxon>
        <taxon>Actinomycetota</taxon>
        <taxon>Actinomycetes</taxon>
        <taxon>Micrococcales</taxon>
        <taxon>Microbacteriaceae</taxon>
        <taxon>Luna cluster</taxon>
        <taxon>Luna-1 subcluster</taxon>
        <taxon>Aquiluna</taxon>
    </lineage>
</organism>
<keyword evidence="1" id="KW-0479">Metal-binding</keyword>
<dbReference type="InterPro" id="IPR004360">
    <property type="entry name" value="Glyas_Fos-R_dOase_dom"/>
</dbReference>
<dbReference type="KEGG" id="aqg:HRU87_05260"/>
<dbReference type="AlphaFoldDB" id="A0A7D4QCF9"/>
<feature type="domain" description="VOC" evidence="2">
    <location>
        <begin position="156"/>
        <end position="269"/>
    </location>
</feature>
<protein>
    <submittedName>
        <fullName evidence="3">VOC family protein</fullName>
    </submittedName>
</protein>
<dbReference type="InterPro" id="IPR037523">
    <property type="entry name" value="VOC_core"/>
</dbReference>
<evidence type="ECO:0000313" key="3">
    <source>
        <dbReference type="EMBL" id="QKJ25970.1"/>
    </source>
</evidence>
<keyword evidence="4" id="KW-1185">Reference proteome</keyword>
<gene>
    <name evidence="3" type="ORF">HRU87_05260</name>
</gene>
<dbReference type="Pfam" id="PF00903">
    <property type="entry name" value="Glyoxalase"/>
    <property type="match status" value="2"/>
</dbReference>
<dbReference type="InterPro" id="IPR029068">
    <property type="entry name" value="Glyas_Bleomycin-R_OHBP_Dase"/>
</dbReference>
<accession>A0A7D4QCF9</accession>
<evidence type="ECO:0000259" key="2">
    <source>
        <dbReference type="PROSITE" id="PS51819"/>
    </source>
</evidence>
<dbReference type="Proteomes" id="UP000501003">
    <property type="component" value="Chromosome"/>
</dbReference>
<dbReference type="SUPFAM" id="SSF54593">
    <property type="entry name" value="Glyoxalase/Bleomycin resistance protein/Dihydroxybiphenyl dioxygenase"/>
    <property type="match status" value="2"/>
</dbReference>
<evidence type="ECO:0000256" key="1">
    <source>
        <dbReference type="ARBA" id="ARBA00022723"/>
    </source>
</evidence>
<dbReference type="Gene3D" id="3.10.180.10">
    <property type="entry name" value="2,3-Dihydroxybiphenyl 1,2-Dioxygenase, domain 1"/>
    <property type="match status" value="2"/>
</dbReference>
<dbReference type="GO" id="GO:0004462">
    <property type="term" value="F:lactoylglutathione lyase activity"/>
    <property type="evidence" value="ECO:0007669"/>
    <property type="project" value="InterPro"/>
</dbReference>
<name>A0A7D4QCF9_9MICO</name>
<evidence type="ECO:0000313" key="4">
    <source>
        <dbReference type="Proteomes" id="UP000501003"/>
    </source>
</evidence>
<feature type="domain" description="VOC" evidence="2">
    <location>
        <begin position="1"/>
        <end position="117"/>
    </location>
</feature>
<dbReference type="PROSITE" id="PS51819">
    <property type="entry name" value="VOC"/>
    <property type="match status" value="2"/>
</dbReference>
<dbReference type="PROSITE" id="PS00934">
    <property type="entry name" value="GLYOXALASE_I_1"/>
    <property type="match status" value="1"/>
</dbReference>
<proteinExistence type="predicted"/>